<accession>A0A1I2ALR7</accession>
<evidence type="ECO:0000256" key="6">
    <source>
        <dbReference type="ARBA" id="ARBA00022840"/>
    </source>
</evidence>
<dbReference type="SMART" id="SM00220">
    <property type="entry name" value="S_TKc"/>
    <property type="match status" value="1"/>
</dbReference>
<keyword evidence="4" id="KW-0547">Nucleotide-binding</keyword>
<sequence length="775" mass="89221">MSKVLSLIFTEDFFAGCILQDGQIQLLEVEGFQLLPLYFEVKNDSLIYPISKNEFETAQGRTVFGNYFQQIDGNTTFSLYGSHYALVTIITHLLDRMKEKYKELTGNYHAEQLIPVILTLPINSSGRAKDRLKDFINKRGFKIVQETSLSKAIKLNYNNFSKIAVIDALGKTYIEFATISDNDQYSEKIYEFDEAGEREIIAKALFYKALENSFSALVHDEQSKENELKRYIPIAREWINTLKLKQEVNVHLTFPDGYAGSAFLTKREADDLLIDTTLILNKIRTLQDRVQAGVSPQRIILLGEKLHNFALLTALQQQFGGDKIFQLTEDVKAVQEAAAGVLLLYQKQFQDSASTQIQKLISEHISKYLSISDTKRLEWISIATKSGISEVQVDEWISRESQKLRVVKILGLEQITQLEEVQHPKLGRVARKIMKEQYASDKYERTKFFNECKAISQLDHPHIAKVVSMSEENEPKLYYTAEYIEGKMLSTAMPLSKTNIKRYALQLLDALHYIHSRDIWYKTLKPKNIIIVPTNDTCKLVASGLELTDNIKQRQRQNIKDFGLILLEMFTGKTAYQAIAQVSDEKWADIIKKTSTGSAAETYKEVYEIIRDIEEMDKVKTNTTNFTFPIKKILIWLTLFVGLFLAFVFLKDKLLHLLSYSNPPDVPQMRDLPNIQKRFTGKLRLPNKKKIDIWLTIKDLKPMNENKAVFVYSVRIDSAGGDIRFYREPEKIGELLLVDKKLKLQSPTFADWEYEQDTRGKVSLKSLNIEDLYLD</sequence>
<keyword evidence="7" id="KW-0472">Membrane</keyword>
<keyword evidence="5 9" id="KW-0418">Kinase</keyword>
<dbReference type="Pfam" id="PF00069">
    <property type="entry name" value="Pkinase"/>
    <property type="match status" value="1"/>
</dbReference>
<dbReference type="InterPro" id="IPR000719">
    <property type="entry name" value="Prot_kinase_dom"/>
</dbReference>
<dbReference type="STRING" id="1003.SAMN04488541_1001213"/>
<evidence type="ECO:0000259" key="8">
    <source>
        <dbReference type="PROSITE" id="PS50011"/>
    </source>
</evidence>
<evidence type="ECO:0000256" key="1">
    <source>
        <dbReference type="ARBA" id="ARBA00012513"/>
    </source>
</evidence>
<dbReference type="Gene3D" id="3.30.200.20">
    <property type="entry name" value="Phosphorylase Kinase, domain 1"/>
    <property type="match status" value="1"/>
</dbReference>
<proteinExistence type="predicted"/>
<keyword evidence="3" id="KW-0808">Transferase</keyword>
<organism evidence="9 10">
    <name type="scientific">Thermoflexibacter ruber</name>
    <dbReference type="NCBI Taxonomy" id="1003"/>
    <lineage>
        <taxon>Bacteria</taxon>
        <taxon>Pseudomonadati</taxon>
        <taxon>Bacteroidota</taxon>
        <taxon>Cytophagia</taxon>
        <taxon>Cytophagales</taxon>
        <taxon>Thermoflexibacteraceae</taxon>
        <taxon>Thermoflexibacter</taxon>
    </lineage>
</organism>
<gene>
    <name evidence="9" type="ORF">SAMN04488541_1001213</name>
</gene>
<evidence type="ECO:0000256" key="7">
    <source>
        <dbReference type="SAM" id="Phobius"/>
    </source>
</evidence>
<dbReference type="AlphaFoldDB" id="A0A1I2ALR7"/>
<feature type="domain" description="Protein kinase" evidence="8">
    <location>
        <begin position="404"/>
        <end position="774"/>
    </location>
</feature>
<dbReference type="PROSITE" id="PS50011">
    <property type="entry name" value="PROTEIN_KINASE_DOM"/>
    <property type="match status" value="1"/>
</dbReference>
<evidence type="ECO:0000256" key="2">
    <source>
        <dbReference type="ARBA" id="ARBA00022527"/>
    </source>
</evidence>
<keyword evidence="10" id="KW-1185">Reference proteome</keyword>
<dbReference type="Proteomes" id="UP000199513">
    <property type="component" value="Unassembled WGS sequence"/>
</dbReference>
<name>A0A1I2ALR7_9BACT</name>
<evidence type="ECO:0000256" key="5">
    <source>
        <dbReference type="ARBA" id="ARBA00022777"/>
    </source>
</evidence>
<dbReference type="GO" id="GO:0005524">
    <property type="term" value="F:ATP binding"/>
    <property type="evidence" value="ECO:0007669"/>
    <property type="project" value="UniProtKB-KW"/>
</dbReference>
<evidence type="ECO:0000256" key="4">
    <source>
        <dbReference type="ARBA" id="ARBA00022741"/>
    </source>
</evidence>
<dbReference type="EMBL" id="FONY01000001">
    <property type="protein sequence ID" value="SFE44498.1"/>
    <property type="molecule type" value="Genomic_DNA"/>
</dbReference>
<keyword evidence="7" id="KW-1133">Transmembrane helix</keyword>
<feature type="transmembrane region" description="Helical" evidence="7">
    <location>
        <begin position="633"/>
        <end position="650"/>
    </location>
</feature>
<dbReference type="EC" id="2.7.11.1" evidence="1"/>
<dbReference type="PANTHER" id="PTHR24343">
    <property type="entry name" value="SERINE/THREONINE KINASE"/>
    <property type="match status" value="1"/>
</dbReference>
<keyword evidence="7" id="KW-0812">Transmembrane</keyword>
<dbReference type="InterPro" id="IPR011009">
    <property type="entry name" value="Kinase-like_dom_sf"/>
</dbReference>
<dbReference type="GO" id="GO:0004674">
    <property type="term" value="F:protein serine/threonine kinase activity"/>
    <property type="evidence" value="ECO:0007669"/>
    <property type="project" value="UniProtKB-KW"/>
</dbReference>
<evidence type="ECO:0000256" key="3">
    <source>
        <dbReference type="ARBA" id="ARBA00022679"/>
    </source>
</evidence>
<dbReference type="SUPFAM" id="SSF56112">
    <property type="entry name" value="Protein kinase-like (PK-like)"/>
    <property type="match status" value="1"/>
</dbReference>
<evidence type="ECO:0000313" key="10">
    <source>
        <dbReference type="Proteomes" id="UP000199513"/>
    </source>
</evidence>
<dbReference type="OrthoDB" id="9813021at2"/>
<keyword evidence="2 9" id="KW-0723">Serine/threonine-protein kinase</keyword>
<protein>
    <recommendedName>
        <fullName evidence="1">non-specific serine/threonine protein kinase</fullName>
        <ecNumber evidence="1">2.7.11.1</ecNumber>
    </recommendedName>
</protein>
<evidence type="ECO:0000313" key="9">
    <source>
        <dbReference type="EMBL" id="SFE44498.1"/>
    </source>
</evidence>
<reference evidence="9 10" key="1">
    <citation type="submission" date="2016-10" db="EMBL/GenBank/DDBJ databases">
        <authorList>
            <person name="de Groot N.N."/>
        </authorList>
    </citation>
    <scope>NUCLEOTIDE SEQUENCE [LARGE SCALE GENOMIC DNA]</scope>
    <source>
        <strain>GEY</strain>
        <strain evidence="10">DSM 9560</strain>
    </source>
</reference>
<dbReference type="Gene3D" id="1.10.510.10">
    <property type="entry name" value="Transferase(Phosphotransferase) domain 1"/>
    <property type="match status" value="1"/>
</dbReference>
<keyword evidence="6" id="KW-0067">ATP-binding</keyword>
<dbReference type="RefSeq" id="WP_091538466.1">
    <property type="nucleotide sequence ID" value="NZ_FONY01000001.1"/>
</dbReference>